<dbReference type="AlphaFoldDB" id="A0AAD9QUT0"/>
<evidence type="ECO:0000313" key="2">
    <source>
        <dbReference type="Proteomes" id="UP001249851"/>
    </source>
</evidence>
<dbReference type="InterPro" id="IPR014848">
    <property type="entry name" value="Rgp1"/>
</dbReference>
<name>A0AAD9QUT0_ACRCE</name>
<dbReference type="Proteomes" id="UP001249851">
    <property type="component" value="Unassembled WGS sequence"/>
</dbReference>
<evidence type="ECO:0000313" key="1">
    <source>
        <dbReference type="EMBL" id="KAK2567884.1"/>
    </source>
</evidence>
<reference evidence="1" key="1">
    <citation type="journal article" date="2023" name="G3 (Bethesda)">
        <title>Whole genome assembly and annotation of the endangered Caribbean coral Acropora cervicornis.</title>
        <authorList>
            <person name="Selwyn J.D."/>
            <person name="Vollmer S.V."/>
        </authorList>
    </citation>
    <scope>NUCLEOTIDE SEQUENCE</scope>
    <source>
        <strain evidence="1">K2</strain>
    </source>
</reference>
<gene>
    <name evidence="1" type="ORF">P5673_007774</name>
</gene>
<protein>
    <submittedName>
        <fullName evidence="1">RAB6A-GEF complex partner protein 2</fullName>
    </submittedName>
</protein>
<keyword evidence="2" id="KW-1185">Reference proteome</keyword>
<sequence length="396" mass="43956">MIEVKARLLRGSVFFAGECIECEITFTNTASVNKETHNQTCHPALDSECSNKNYEMDRLAWASVQIHCQCSVNESWVKLPPRIERSSENLTSDSNSASCTSFIPSRGEEGRCVISTTPKILFCDLELAPGESRNCHAVKYSYKITVGTSRVQGDSKMLRLPIRILVIQGVDEIENFLCKQENLHNPFLENSSPRISFLDVAVDILMTITSRRNSHVYNIVSERGSVGQFCLFKSAYRIGEEIVGSFDFSNSLIICLKFSVVLQSEEQIPEDLCNSSKHSSGVTYSSFTSVSEHCLHAKKTHLVLPIPVTVCPEFVSDIVCLKWRLHFEFILASSPLPAGASPVQLTSSHTDVATWQGPPDIEVETVTWDLPIKILPTNPLNASSISTTRTSNAIVF</sequence>
<dbReference type="EMBL" id="JARQWQ010000013">
    <property type="protein sequence ID" value="KAK2567884.1"/>
    <property type="molecule type" value="Genomic_DNA"/>
</dbReference>
<organism evidence="1 2">
    <name type="scientific">Acropora cervicornis</name>
    <name type="common">Staghorn coral</name>
    <dbReference type="NCBI Taxonomy" id="6130"/>
    <lineage>
        <taxon>Eukaryota</taxon>
        <taxon>Metazoa</taxon>
        <taxon>Cnidaria</taxon>
        <taxon>Anthozoa</taxon>
        <taxon>Hexacorallia</taxon>
        <taxon>Scleractinia</taxon>
        <taxon>Astrocoeniina</taxon>
        <taxon>Acroporidae</taxon>
        <taxon>Acropora</taxon>
    </lineage>
</organism>
<accession>A0AAD9QUT0</accession>
<dbReference type="PANTHER" id="PTHR12507">
    <property type="entry name" value="REDUCED GROWTH PHENOTYPE 1 RGP1, YEAST -RELATED"/>
    <property type="match status" value="1"/>
</dbReference>
<reference evidence="1" key="2">
    <citation type="journal article" date="2023" name="Science">
        <title>Genomic signatures of disease resistance in endangered staghorn corals.</title>
        <authorList>
            <person name="Vollmer S.V."/>
            <person name="Selwyn J.D."/>
            <person name="Despard B.A."/>
            <person name="Roesel C.L."/>
        </authorList>
    </citation>
    <scope>NUCLEOTIDE SEQUENCE</scope>
    <source>
        <strain evidence="1">K2</strain>
    </source>
</reference>
<proteinExistence type="predicted"/>
<comment type="caution">
    <text evidence="1">The sequence shown here is derived from an EMBL/GenBank/DDBJ whole genome shotgun (WGS) entry which is preliminary data.</text>
</comment>
<dbReference type="Pfam" id="PF08737">
    <property type="entry name" value="Rgp1"/>
    <property type="match status" value="1"/>
</dbReference>